<evidence type="ECO:0000256" key="1">
    <source>
        <dbReference type="ARBA" id="ARBA00004141"/>
    </source>
</evidence>
<feature type="transmembrane region" description="Helical" evidence="7">
    <location>
        <begin position="136"/>
        <end position="160"/>
    </location>
</feature>
<dbReference type="EMBL" id="OU015566">
    <property type="protein sequence ID" value="CAG5104657.1"/>
    <property type="molecule type" value="Genomic_DNA"/>
</dbReference>
<comment type="subcellular location">
    <subcellularLocation>
        <location evidence="1">Membrane</location>
        <topology evidence="1">Multi-pass membrane protein</topology>
    </subcellularLocation>
</comment>
<feature type="transmembrane region" description="Helical" evidence="7">
    <location>
        <begin position="360"/>
        <end position="381"/>
    </location>
</feature>
<dbReference type="Proteomes" id="UP001158576">
    <property type="component" value="Chromosome 1"/>
</dbReference>
<dbReference type="InterPro" id="IPR036259">
    <property type="entry name" value="MFS_trans_sf"/>
</dbReference>
<reference evidence="8 9" key="1">
    <citation type="submission" date="2021-04" db="EMBL/GenBank/DDBJ databases">
        <authorList>
            <person name="Bliznina A."/>
        </authorList>
    </citation>
    <scope>NUCLEOTIDE SEQUENCE [LARGE SCALE GENOMIC DNA]</scope>
</reference>
<keyword evidence="5 7" id="KW-1133">Transmembrane helix</keyword>
<feature type="transmembrane region" description="Helical" evidence="7">
    <location>
        <begin position="53"/>
        <end position="72"/>
    </location>
</feature>
<feature type="transmembrane region" description="Helical" evidence="7">
    <location>
        <begin position="331"/>
        <end position="354"/>
    </location>
</feature>
<evidence type="ECO:0000256" key="2">
    <source>
        <dbReference type="ARBA" id="ARBA00006595"/>
    </source>
</evidence>
<dbReference type="SUPFAM" id="SSF103473">
    <property type="entry name" value="MFS general substrate transporter"/>
    <property type="match status" value="1"/>
</dbReference>
<evidence type="ECO:0000313" key="9">
    <source>
        <dbReference type="Proteomes" id="UP001158576"/>
    </source>
</evidence>
<evidence type="ECO:0000313" key="8">
    <source>
        <dbReference type="EMBL" id="CAG5104657.1"/>
    </source>
</evidence>
<evidence type="ECO:0000256" key="5">
    <source>
        <dbReference type="ARBA" id="ARBA00022989"/>
    </source>
</evidence>
<organism evidence="8 9">
    <name type="scientific">Oikopleura dioica</name>
    <name type="common">Tunicate</name>
    <dbReference type="NCBI Taxonomy" id="34765"/>
    <lineage>
        <taxon>Eukaryota</taxon>
        <taxon>Metazoa</taxon>
        <taxon>Chordata</taxon>
        <taxon>Tunicata</taxon>
        <taxon>Appendicularia</taxon>
        <taxon>Copelata</taxon>
        <taxon>Oikopleuridae</taxon>
        <taxon>Oikopleura</taxon>
    </lineage>
</organism>
<name>A0ABN7SMW3_OIKDI</name>
<proteinExistence type="inferred from homology"/>
<feature type="transmembrane region" description="Helical" evidence="7">
    <location>
        <begin position="388"/>
        <end position="407"/>
    </location>
</feature>
<accession>A0ABN7SMW3</accession>
<keyword evidence="9" id="KW-1185">Reference proteome</keyword>
<sequence length="418" mass="47845">MELCYDPMEPEHITKCNFTCETTNCDNNALHVSCPEELTRVPCPESQAEFNSIYTWFLLSTSLTVLMLDPILNRFGIFVCRFICVLFTTGGLVCMCLYETNPYLLWGAWQLMGVSATMYIVINIREQCALFPNASGISLGLINGFFDASAGVFLAFKFIYDADLPSVTVPQMFAYYTMGVSLIWVKLFFFCPRFDVRKEENYTVLSDSFVGGLCKSTKIEVAETKTEEAKPVTWQEYKKSVFSLNFLLFNIFSIISTVRIASFQIWILPWLKWTFQDLPEDEASELVSKNMDIYGIMYFASMVICPLPGMFLKALEKWICKEKLKAEYFGLIWFSLLTVSLCAALSFQMCILGSESNATALVIEFSFLRTIYFISRSMYLFQQFPTEHFGLLFGIVIFMLAGTQYTIEPLFTLIQELV</sequence>
<feature type="transmembrane region" description="Helical" evidence="7">
    <location>
        <begin position="104"/>
        <end position="124"/>
    </location>
</feature>
<feature type="transmembrane region" description="Helical" evidence="7">
    <location>
        <begin position="247"/>
        <end position="271"/>
    </location>
</feature>
<feature type="transmembrane region" description="Helical" evidence="7">
    <location>
        <begin position="291"/>
        <end position="311"/>
    </location>
</feature>
<evidence type="ECO:0000256" key="4">
    <source>
        <dbReference type="ARBA" id="ARBA00022692"/>
    </source>
</evidence>
<keyword evidence="4 7" id="KW-0812">Transmembrane</keyword>
<keyword evidence="6 7" id="KW-0472">Membrane</keyword>
<feature type="transmembrane region" description="Helical" evidence="7">
    <location>
        <begin position="79"/>
        <end position="98"/>
    </location>
</feature>
<dbReference type="InterPro" id="IPR052599">
    <property type="entry name" value="SLC43A_AATransporter"/>
</dbReference>
<comment type="similarity">
    <text evidence="2">Belongs to the SLC43A transporter (TC 2.A.1.44) family.</text>
</comment>
<evidence type="ECO:0000256" key="7">
    <source>
        <dbReference type="SAM" id="Phobius"/>
    </source>
</evidence>
<protein>
    <submittedName>
        <fullName evidence="8">Oidioi.mRNA.OKI2018_I69.chr1.g1428.t1.cds</fullName>
    </submittedName>
</protein>
<dbReference type="PANTHER" id="PTHR20772">
    <property type="entry name" value="PROTEIN FMP42"/>
    <property type="match status" value="1"/>
</dbReference>
<dbReference type="PANTHER" id="PTHR20772:SF2">
    <property type="entry name" value="PROTEIN FMP42"/>
    <property type="match status" value="1"/>
</dbReference>
<gene>
    <name evidence="8" type="ORF">OKIOD_LOCUS10193</name>
</gene>
<keyword evidence="3" id="KW-0813">Transport</keyword>
<feature type="transmembrane region" description="Helical" evidence="7">
    <location>
        <begin position="172"/>
        <end position="191"/>
    </location>
</feature>
<evidence type="ECO:0000256" key="6">
    <source>
        <dbReference type="ARBA" id="ARBA00023136"/>
    </source>
</evidence>
<evidence type="ECO:0000256" key="3">
    <source>
        <dbReference type="ARBA" id="ARBA00022448"/>
    </source>
</evidence>